<feature type="coiled-coil region" evidence="1">
    <location>
        <begin position="112"/>
        <end position="261"/>
    </location>
</feature>
<feature type="coiled-coil region" evidence="1">
    <location>
        <begin position="312"/>
        <end position="346"/>
    </location>
</feature>
<feature type="compositionally biased region" description="Basic residues" evidence="2">
    <location>
        <begin position="602"/>
        <end position="611"/>
    </location>
</feature>
<feature type="region of interest" description="Disordered" evidence="2">
    <location>
        <begin position="532"/>
        <end position="611"/>
    </location>
</feature>
<organism evidence="3 4">
    <name type="scientific">Zalerion maritima</name>
    <dbReference type="NCBI Taxonomy" id="339359"/>
    <lineage>
        <taxon>Eukaryota</taxon>
        <taxon>Fungi</taxon>
        <taxon>Dikarya</taxon>
        <taxon>Ascomycota</taxon>
        <taxon>Pezizomycotina</taxon>
        <taxon>Sordariomycetes</taxon>
        <taxon>Lulworthiomycetidae</taxon>
        <taxon>Lulworthiales</taxon>
        <taxon>Lulworthiaceae</taxon>
        <taxon>Zalerion</taxon>
    </lineage>
</organism>
<feature type="region of interest" description="Disordered" evidence="2">
    <location>
        <begin position="385"/>
        <end position="505"/>
    </location>
</feature>
<protein>
    <submittedName>
        <fullName evidence="3">Uncharacterized protein</fullName>
    </submittedName>
</protein>
<sequence length="834" mass="91638">MDSVPPQADSQPQSRDAEKTAISELGVEAVTDGAIIPDDTKETPLPQPNSPKEDCLASSTTPTTTDRTTADGSSLECCCGRFECSYLKHNSAVLENVEKDVQTAAKLGQALLARHEAYMADAEKERMELNDRIGQLKVDKKELEAENTRTIEENRQLLDHLEMLNGAVSDSDLRIKVLESTLQTSQQTIRRLEGAASRAEAMERHISMLEEEQALLQNSIQLTETEARCAMQRWRRAERGINDLQEQLERMEIEGKQEQEKHAETLGRMERQRAVERELNTAEGRLKGAAMVKSFQDWQGETGNPGVVSHFVRDLLQDNANLQLGIAELREMLMVSNDEIQALRDQAMYHQPVNDEDDIEPFAPSSLGTELQQPRVNQELHIHHHYHAPKNEGKKGRRRNRSSLPHAPFNPSISGSLPDPPPAFGNQRFSHSYGTPAQRTRDSISSKANRWSLMSEGKSDWASSVPTSPRSNNRSSAIFDRVATEAPASPTTSIDPMSPSLSVAQRRQSNDVPFLSLSAVAKPVTTPTTVIRRTSLSVHEEEDDESEARSYSEYNGDSAATTHQDEAPPGAMNIPDASLSLKPQPMGFKAASFNPPSTTLPRGHKRNPRRISRTLSHESIKSVGGMDIHTLSARPSQLALQPLGTAVTMATDVTAHATISRGAGTALLRSKMYSTVNRRGGRAVSTPIANRNRSPSVESDGAHSPNIIASNQSAVSQNSKIGRWTSWRPWGSGYTTPTRTRIPETDTTPPVVVEEAGSETHSILSAASSNPNGSGKVSNKAKEKDPYRGPGINQPGAIPGFQEYLAHHRRRGAVLHKPVPERVDLEGLKEVLEE</sequence>
<evidence type="ECO:0000256" key="1">
    <source>
        <dbReference type="SAM" id="Coils"/>
    </source>
</evidence>
<feature type="compositionally biased region" description="Polar residues" evidence="2">
    <location>
        <begin position="552"/>
        <end position="562"/>
    </location>
</feature>
<reference evidence="3" key="1">
    <citation type="submission" date="2022-07" db="EMBL/GenBank/DDBJ databases">
        <title>Draft genome sequence of Zalerion maritima ATCC 34329, a (micro)plastics degrading marine fungus.</title>
        <authorList>
            <person name="Paco A."/>
            <person name="Goncalves M.F.M."/>
            <person name="Rocha-Santos T.A.P."/>
            <person name="Alves A."/>
        </authorList>
    </citation>
    <scope>NUCLEOTIDE SEQUENCE</scope>
    <source>
        <strain evidence="3">ATCC 34329</strain>
    </source>
</reference>
<evidence type="ECO:0000313" key="3">
    <source>
        <dbReference type="EMBL" id="KAJ2890780.1"/>
    </source>
</evidence>
<keyword evidence="4" id="KW-1185">Reference proteome</keyword>
<dbReference type="AlphaFoldDB" id="A0AAD5WLS8"/>
<feature type="compositionally biased region" description="Polar residues" evidence="2">
    <location>
        <begin position="489"/>
        <end position="505"/>
    </location>
</feature>
<feature type="region of interest" description="Disordered" evidence="2">
    <location>
        <begin position="757"/>
        <end position="799"/>
    </location>
</feature>
<evidence type="ECO:0000256" key="2">
    <source>
        <dbReference type="SAM" id="MobiDB-lite"/>
    </source>
</evidence>
<evidence type="ECO:0000313" key="4">
    <source>
        <dbReference type="Proteomes" id="UP001201980"/>
    </source>
</evidence>
<feature type="region of interest" description="Disordered" evidence="2">
    <location>
        <begin position="1"/>
        <end position="20"/>
    </location>
</feature>
<feature type="region of interest" description="Disordered" evidence="2">
    <location>
        <begin position="678"/>
        <end position="706"/>
    </location>
</feature>
<feature type="compositionally biased region" description="Polar residues" evidence="2">
    <location>
        <begin position="687"/>
        <end position="697"/>
    </location>
</feature>
<name>A0AAD5WLS8_9PEZI</name>
<keyword evidence="1" id="KW-0175">Coiled coil</keyword>
<feature type="compositionally biased region" description="Polar residues" evidence="2">
    <location>
        <begin position="427"/>
        <end position="438"/>
    </location>
</feature>
<feature type="compositionally biased region" description="Polar residues" evidence="2">
    <location>
        <begin position="759"/>
        <end position="777"/>
    </location>
</feature>
<accession>A0AAD5WLS8</accession>
<proteinExistence type="predicted"/>
<dbReference type="Proteomes" id="UP001201980">
    <property type="component" value="Unassembled WGS sequence"/>
</dbReference>
<feature type="region of interest" description="Disordered" evidence="2">
    <location>
        <begin position="27"/>
        <end position="73"/>
    </location>
</feature>
<dbReference type="EMBL" id="JAKWBI020001371">
    <property type="protein sequence ID" value="KAJ2890780.1"/>
    <property type="molecule type" value="Genomic_DNA"/>
</dbReference>
<comment type="caution">
    <text evidence="3">The sequence shown here is derived from an EMBL/GenBank/DDBJ whole genome shotgun (WGS) entry which is preliminary data.</text>
</comment>
<feature type="compositionally biased region" description="Polar residues" evidence="2">
    <location>
        <begin position="461"/>
        <end position="476"/>
    </location>
</feature>
<gene>
    <name evidence="3" type="ORF">MKZ38_001371</name>
</gene>